<dbReference type="EMBL" id="KX689784">
    <property type="protein sequence ID" value="AOZ65171.1"/>
    <property type="molecule type" value="Genomic_DNA"/>
</dbReference>
<reference evidence="3" key="1">
    <citation type="submission" date="2017-04" db="EMBL/GenBank/DDBJ databases">
        <title>ST31 complete genome sequence.</title>
        <authorList>
            <person name="Liu X."/>
            <person name="Liu H."/>
        </authorList>
    </citation>
    <scope>NUCLEOTIDE SEQUENCE [LARGE SCALE GENOMIC DNA]</scope>
</reference>
<dbReference type="Gene3D" id="3.90.75.10">
    <property type="entry name" value="Homing Intron 3 (I-ppo) Encoded Endonuclease, Chain A"/>
    <property type="match status" value="1"/>
</dbReference>
<proteinExistence type="predicted"/>
<feature type="domain" description="HNH nuclease" evidence="1">
    <location>
        <begin position="42"/>
        <end position="86"/>
    </location>
</feature>
<accession>A0A1I9SE94</accession>
<dbReference type="InterPro" id="IPR044930">
    <property type="entry name" value="Homing_endonuclease_His-Me"/>
</dbReference>
<dbReference type="InterPro" id="IPR003615">
    <property type="entry name" value="HNH_nuc"/>
</dbReference>
<dbReference type="SUPFAM" id="SSF54060">
    <property type="entry name" value="His-Me finger endonucleases"/>
    <property type="match status" value="1"/>
</dbReference>
<dbReference type="GO" id="GO:0004519">
    <property type="term" value="F:endonuclease activity"/>
    <property type="evidence" value="ECO:0007669"/>
    <property type="project" value="UniProtKB-KW"/>
</dbReference>
<evidence type="ECO:0000259" key="1">
    <source>
        <dbReference type="Pfam" id="PF13392"/>
    </source>
</evidence>
<sequence length="149" mass="17181">MTLKEKLEAYSKVSPSGCWEWQRSRTKTGYGQIAIGHQKQDYSHRVSYREYKGHIPDGLVVRHKCDNPCCCNPEHLEVGTQKDNMQDCVKRGRHSKPPVFEGEANHKTKLTEEDVAFILKSKLRPIELAKMFGVTPQAINWRRKNGKND</sequence>
<keyword evidence="2" id="KW-0378">Hydrolase</keyword>
<keyword evidence="2" id="KW-0540">Nuclease</keyword>
<evidence type="ECO:0000313" key="2">
    <source>
        <dbReference type="EMBL" id="AOZ65171.1"/>
    </source>
</evidence>
<dbReference type="Proteomes" id="UP000221776">
    <property type="component" value="Segment"/>
</dbReference>
<dbReference type="Pfam" id="PF13392">
    <property type="entry name" value="HNH_3"/>
    <property type="match status" value="1"/>
</dbReference>
<organism evidence="2 3">
    <name type="scientific">Escherichia phage JSS1</name>
    <dbReference type="NCBI Taxonomy" id="1897443"/>
    <lineage>
        <taxon>Viruses</taxon>
        <taxon>Duplodnaviria</taxon>
        <taxon>Heunggongvirae</taxon>
        <taxon>Uroviricota</taxon>
        <taxon>Caudoviricetes</taxon>
        <taxon>Autographivirales</taxon>
        <taxon>Autotranscriptaviridae</taxon>
        <taxon>Studiervirinae</taxon>
        <taxon>Kayfunavirus</taxon>
        <taxon>Kayfunavirus PE31</taxon>
    </lineage>
</organism>
<dbReference type="InterPro" id="IPR044925">
    <property type="entry name" value="His-Me_finger_sf"/>
</dbReference>
<protein>
    <submittedName>
        <fullName evidence="2">HNH homing endonuclease</fullName>
    </submittedName>
</protein>
<name>A0A1I9SE94_9CAUD</name>
<evidence type="ECO:0000313" key="3">
    <source>
        <dbReference type="Proteomes" id="UP000221776"/>
    </source>
</evidence>
<keyword evidence="2" id="KW-0255">Endonuclease</keyword>